<proteinExistence type="predicted"/>
<evidence type="ECO:0000256" key="3">
    <source>
        <dbReference type="ARBA" id="ARBA00022452"/>
    </source>
</evidence>
<dbReference type="Pfam" id="PF14905">
    <property type="entry name" value="OMP_b-brl_3"/>
    <property type="match status" value="1"/>
</dbReference>
<dbReference type="Proteomes" id="UP000283387">
    <property type="component" value="Unassembled WGS sequence"/>
</dbReference>
<dbReference type="PANTHER" id="PTHR30069">
    <property type="entry name" value="TONB-DEPENDENT OUTER MEMBRANE RECEPTOR"/>
    <property type="match status" value="1"/>
</dbReference>
<keyword evidence="5" id="KW-0732">Signal</keyword>
<dbReference type="Gene3D" id="2.40.170.20">
    <property type="entry name" value="TonB-dependent receptor, beta-barrel domain"/>
    <property type="match status" value="1"/>
</dbReference>
<dbReference type="PANTHER" id="PTHR30069:SF29">
    <property type="entry name" value="HEMOGLOBIN AND HEMOGLOBIN-HAPTOGLOBIN-BINDING PROTEIN 1-RELATED"/>
    <property type="match status" value="1"/>
</dbReference>
<comment type="subcellular location">
    <subcellularLocation>
        <location evidence="1">Cell outer membrane</location>
        <topology evidence="1">Multi-pass membrane protein</topology>
    </subcellularLocation>
</comment>
<protein>
    <submittedName>
        <fullName evidence="10">Outer membrane receptor protein involved in Fe transport</fullName>
    </submittedName>
</protein>
<evidence type="ECO:0000256" key="2">
    <source>
        <dbReference type="ARBA" id="ARBA00022448"/>
    </source>
</evidence>
<evidence type="ECO:0000256" key="8">
    <source>
        <dbReference type="SAM" id="MobiDB-lite"/>
    </source>
</evidence>
<dbReference type="InterPro" id="IPR013784">
    <property type="entry name" value="Carb-bd-like_fold"/>
</dbReference>
<keyword evidence="10" id="KW-0675">Receptor</keyword>
<dbReference type="GO" id="GO:0009279">
    <property type="term" value="C:cell outer membrane"/>
    <property type="evidence" value="ECO:0007669"/>
    <property type="project" value="UniProtKB-SubCell"/>
</dbReference>
<keyword evidence="4" id="KW-0812">Transmembrane</keyword>
<dbReference type="InterPro" id="IPR037066">
    <property type="entry name" value="Plug_dom_sf"/>
</dbReference>
<dbReference type="Gene3D" id="2.170.130.10">
    <property type="entry name" value="TonB-dependent receptor, plug domain"/>
    <property type="match status" value="1"/>
</dbReference>
<dbReference type="OrthoDB" id="905812at2"/>
<reference evidence="10 11" key="1">
    <citation type="submission" date="2018-09" db="EMBL/GenBank/DDBJ databases">
        <title>Genomic Encyclopedia of Archaeal and Bacterial Type Strains, Phase II (KMG-II): from individual species to whole genera.</title>
        <authorList>
            <person name="Goeker M."/>
        </authorList>
    </citation>
    <scope>NUCLEOTIDE SEQUENCE [LARGE SCALE GENOMIC DNA]</scope>
    <source>
        <strain evidence="10 11">DSM 27148</strain>
    </source>
</reference>
<dbReference type="Gene3D" id="2.60.40.1120">
    <property type="entry name" value="Carboxypeptidase-like, regulatory domain"/>
    <property type="match status" value="1"/>
</dbReference>
<evidence type="ECO:0000256" key="5">
    <source>
        <dbReference type="ARBA" id="ARBA00022729"/>
    </source>
</evidence>
<dbReference type="InterPro" id="IPR036942">
    <property type="entry name" value="Beta-barrel_TonB_sf"/>
</dbReference>
<evidence type="ECO:0000259" key="9">
    <source>
        <dbReference type="Pfam" id="PF14905"/>
    </source>
</evidence>
<dbReference type="SUPFAM" id="SSF49452">
    <property type="entry name" value="Starch-binding domain-like"/>
    <property type="match status" value="1"/>
</dbReference>
<evidence type="ECO:0000256" key="6">
    <source>
        <dbReference type="ARBA" id="ARBA00023136"/>
    </source>
</evidence>
<evidence type="ECO:0000256" key="7">
    <source>
        <dbReference type="ARBA" id="ARBA00023237"/>
    </source>
</evidence>
<comment type="caution">
    <text evidence="10">The sequence shown here is derived from an EMBL/GenBank/DDBJ whole genome shotgun (WGS) entry which is preliminary data.</text>
</comment>
<keyword evidence="11" id="KW-1185">Reference proteome</keyword>
<sequence length="811" mass="92252">MTQFDITRTPLLYFLFLIMFPFFSQAQIQGSVRDSTDLPVAFANILLLNAADSTVATGVMATDEGTYNITDFKPGKYLIGASLIGYDPVYSKPFTIKSSNEHFHQNPLYMRSNAKQIEDVNVVAKKPIYELQIDRMVVNVENSITSSGNTALEVLEKSPGVIVDRQNNSISLAGKSGVMIILNGKQTRMPIEAAMQMLDGMNAENVKKIELITTPPAKYEAEGNAGIINIVLKKHEDFGTNGSFSLGAGVAKREKMNASLNLNHHVEKVNFFGTYNVNYNNLFHQIDSYRRYLKDDQVNESEASSYRDAIVLFQNIRMGLDYTISSKTTFSVLTNGYISSWDMDARNDIRYMTNGTTTETSVMANSEINKWYHGMGNLNLLHHFEEAETLEFNFDYLNYYNDDPSDYDSEVTDNTGAMTSEIIEIEKTTPIDILVGSVDYSNQVNSDFKLEAGAKITFTKFKNDVAVRYLENGGWYYDPELTNNYSMDENIMALYASANYKFAKNTSIVAGLRYEYMNSVLDSETEKGIVDLHYGEFFPTLFLSQKFDDNNTLQASYSRRINRPTFNQLAPFLILITPESFVSGNVNLLPAFSNIYKIEYQFKSAMLSVAYTDTKDAISRFAPTNSADGDKQYFFSRNIDKSETYAATLAIPITATPWWKMQNNLIWTKQKVDTEYDGTVYKIDQDNYRITSNQSFTLTKYFSAEISCFYNSKSIWGIYESKAFGRVDAGVQWKLKNENSRFNLNVSDIFKTNIYRSVANLPELNIYNRWRLDFEPRVIRLTFTQNFGNGAVKTRHRTTGSEEEQNRVSPQ</sequence>
<dbReference type="AlphaFoldDB" id="A0A419W854"/>
<dbReference type="GO" id="GO:0015344">
    <property type="term" value="F:siderophore uptake transmembrane transporter activity"/>
    <property type="evidence" value="ECO:0007669"/>
    <property type="project" value="TreeGrafter"/>
</dbReference>
<keyword evidence="2" id="KW-0813">Transport</keyword>
<name>A0A419W854_9BACT</name>
<keyword evidence="6" id="KW-0472">Membrane</keyword>
<dbReference type="EMBL" id="RAPN01000001">
    <property type="protein sequence ID" value="RKD91610.1"/>
    <property type="molecule type" value="Genomic_DNA"/>
</dbReference>
<dbReference type="SUPFAM" id="SSF56935">
    <property type="entry name" value="Porins"/>
    <property type="match status" value="1"/>
</dbReference>
<evidence type="ECO:0000256" key="4">
    <source>
        <dbReference type="ARBA" id="ARBA00022692"/>
    </source>
</evidence>
<gene>
    <name evidence="10" type="ORF">BC643_1968</name>
</gene>
<accession>A0A419W854</accession>
<keyword evidence="7" id="KW-0998">Cell outer membrane</keyword>
<feature type="domain" description="Outer membrane protein beta-barrel" evidence="9">
    <location>
        <begin position="384"/>
        <end position="784"/>
    </location>
</feature>
<organism evidence="10 11">
    <name type="scientific">Mangrovibacterium diazotrophicum</name>
    <dbReference type="NCBI Taxonomy" id="1261403"/>
    <lineage>
        <taxon>Bacteria</taxon>
        <taxon>Pseudomonadati</taxon>
        <taxon>Bacteroidota</taxon>
        <taxon>Bacteroidia</taxon>
        <taxon>Marinilabiliales</taxon>
        <taxon>Prolixibacteraceae</taxon>
        <taxon>Mangrovibacterium</taxon>
    </lineage>
</organism>
<dbReference type="InterPro" id="IPR039426">
    <property type="entry name" value="TonB-dep_rcpt-like"/>
</dbReference>
<evidence type="ECO:0000313" key="10">
    <source>
        <dbReference type="EMBL" id="RKD91610.1"/>
    </source>
</evidence>
<feature type="region of interest" description="Disordered" evidence="8">
    <location>
        <begin position="792"/>
        <end position="811"/>
    </location>
</feature>
<dbReference type="GO" id="GO:0044718">
    <property type="term" value="P:siderophore transmembrane transport"/>
    <property type="evidence" value="ECO:0007669"/>
    <property type="project" value="TreeGrafter"/>
</dbReference>
<dbReference type="GO" id="GO:0030246">
    <property type="term" value="F:carbohydrate binding"/>
    <property type="evidence" value="ECO:0007669"/>
    <property type="project" value="InterPro"/>
</dbReference>
<dbReference type="Pfam" id="PF13620">
    <property type="entry name" value="CarboxypepD_reg"/>
    <property type="match status" value="1"/>
</dbReference>
<dbReference type="InterPro" id="IPR041700">
    <property type="entry name" value="OMP_b-brl_3"/>
</dbReference>
<evidence type="ECO:0000256" key="1">
    <source>
        <dbReference type="ARBA" id="ARBA00004571"/>
    </source>
</evidence>
<evidence type="ECO:0000313" key="11">
    <source>
        <dbReference type="Proteomes" id="UP000283387"/>
    </source>
</evidence>
<keyword evidence="3" id="KW-1134">Transmembrane beta strand</keyword>